<gene>
    <name evidence="2" type="ordered locus">Pisl_1276</name>
</gene>
<keyword evidence="1" id="KW-0472">Membrane</keyword>
<keyword evidence="3" id="KW-1185">Reference proteome</keyword>
<dbReference type="KEGG" id="pis:Pisl_1276"/>
<sequence>MGGRRGVVDHPLFPSLCLLFSRLCSHGMRILDVFLAAMAVATVAVWGVAYAITRSERVLWAFVAVSALSAATLGTLWALHRS</sequence>
<evidence type="ECO:0000256" key="1">
    <source>
        <dbReference type="SAM" id="Phobius"/>
    </source>
</evidence>
<dbReference type="AlphaFoldDB" id="A1RU08"/>
<dbReference type="HOGENOM" id="CLU_2550416_0_0_2"/>
<dbReference type="EMBL" id="CP000504">
    <property type="protein sequence ID" value="ABL88440.1"/>
    <property type="molecule type" value="Genomic_DNA"/>
</dbReference>
<name>A1RU08_PYRIL</name>
<protein>
    <submittedName>
        <fullName evidence="2">Uncharacterized protein</fullName>
    </submittedName>
</protein>
<keyword evidence="1" id="KW-1133">Transmembrane helix</keyword>
<keyword evidence="1" id="KW-0812">Transmembrane</keyword>
<feature type="transmembrane region" description="Helical" evidence="1">
    <location>
        <begin position="58"/>
        <end position="79"/>
    </location>
</feature>
<dbReference type="STRING" id="384616.Pisl_1276"/>
<dbReference type="Proteomes" id="UP000002595">
    <property type="component" value="Chromosome"/>
</dbReference>
<accession>A1RU08</accession>
<evidence type="ECO:0000313" key="2">
    <source>
        <dbReference type="EMBL" id="ABL88440.1"/>
    </source>
</evidence>
<evidence type="ECO:0000313" key="3">
    <source>
        <dbReference type="Proteomes" id="UP000002595"/>
    </source>
</evidence>
<proteinExistence type="predicted"/>
<reference evidence="2" key="1">
    <citation type="submission" date="2006-12" db="EMBL/GenBank/DDBJ databases">
        <title>Complete sequence of Pyrobaculum islandicum DSM 4184.</title>
        <authorList>
            <person name="Copeland A."/>
            <person name="Lucas S."/>
            <person name="Lapidus A."/>
            <person name="Barry K."/>
            <person name="Detter J.C."/>
            <person name="Glavina del Rio T."/>
            <person name="Dalin E."/>
            <person name="Tice H."/>
            <person name="Pitluck S."/>
            <person name="Meincke L."/>
            <person name="Brettin T."/>
            <person name="Bruce D."/>
            <person name="Han C."/>
            <person name="Tapia R."/>
            <person name="Gilna P."/>
            <person name="Schmutz J."/>
            <person name="Larimer F."/>
            <person name="Land M."/>
            <person name="Hauser L."/>
            <person name="Kyrpides N."/>
            <person name="Mikhailova N."/>
            <person name="Cozen A.E."/>
            <person name="Fitz-Gibbon S.T."/>
            <person name="House C.H."/>
            <person name="Saltikov C."/>
            <person name="Lowe T."/>
            <person name="Richardson P."/>
        </authorList>
    </citation>
    <scope>NUCLEOTIDE SEQUENCE [LARGE SCALE GENOMIC DNA]</scope>
    <source>
        <strain evidence="2">DSM 4184</strain>
    </source>
</reference>
<organism evidence="2 3">
    <name type="scientific">Pyrobaculum islandicum (strain DSM 4184 / JCM 9189 / GEO3)</name>
    <dbReference type="NCBI Taxonomy" id="384616"/>
    <lineage>
        <taxon>Archaea</taxon>
        <taxon>Thermoproteota</taxon>
        <taxon>Thermoprotei</taxon>
        <taxon>Thermoproteales</taxon>
        <taxon>Thermoproteaceae</taxon>
        <taxon>Pyrobaculum</taxon>
    </lineage>
</organism>
<feature type="transmembrane region" description="Helical" evidence="1">
    <location>
        <begin position="30"/>
        <end position="52"/>
    </location>
</feature>